<keyword evidence="1" id="KW-0614">Plasmid</keyword>
<evidence type="ECO:0000313" key="1">
    <source>
        <dbReference type="EMBL" id="BDG17516.1"/>
    </source>
</evidence>
<sequence length="548" mass="60824">MKRLARPYSRLAARFLWWKGLLSLRVIGPLLLLGLWGGLARGQGGETIRDALHGFSLFLPPGYSVNVRDYGLVVGDLEAFLLVRGMPLKVPREAVALLVQEAQAMARGRPALFFKTVPGGLLLAAQGLVYPYRLAPSLALRAFQDPFFAGLTYEAAHLLLRGDRQVLAVSIFLPTDASATVRGRAFQVLRSLEFLPVNARVAYGVQRVYDPLLGMEAFALKVPQGYAFRGVLVPTGDGPSVRQLAFTLDGPGVLQRKDVLFLVASGLQTGLGGNASTIFGWNGQKSILPGFLCPTTPEEVAQLLVQLWSQERGQEWQVAKLEPSPAATNRIARRLEELRAAEEAQMDSYLMQMPRGGQWVRARWDHTLEARSGGLSRQAYFRGDVLASQQADWVAASGLCQVRLEVLVREGTPSALAQSLPVFNGVMLGIRAHPEWPWLEALRARRASEEETRRVLEMVRQGEEFNAWMRRSWTNLLSDQTYVRDPSTGEVFKVYKESFRTGTFWRDPVFGGLVGAVERGSRLEEALRQGGWRQLEQSLSGLPNTWGR</sequence>
<gene>
    <name evidence="1" type="ORF">TbrSNM41_22500</name>
</gene>
<keyword evidence="2" id="KW-1185">Reference proteome</keyword>
<dbReference type="EMBL" id="AP025594">
    <property type="protein sequence ID" value="BDG17516.1"/>
    <property type="molecule type" value="Genomic_DNA"/>
</dbReference>
<dbReference type="Proteomes" id="UP000831120">
    <property type="component" value="Plasmid pTbrSNM4-1b"/>
</dbReference>
<name>A0ABM7XMB7_THEBO</name>
<evidence type="ECO:0000313" key="2">
    <source>
        <dbReference type="Proteomes" id="UP000831120"/>
    </source>
</evidence>
<organism evidence="1 2">
    <name type="scientific">Thermus brockianus</name>
    <dbReference type="NCBI Taxonomy" id="56956"/>
    <lineage>
        <taxon>Bacteria</taxon>
        <taxon>Thermotogati</taxon>
        <taxon>Deinococcota</taxon>
        <taxon>Deinococci</taxon>
        <taxon>Thermales</taxon>
        <taxon>Thermaceae</taxon>
        <taxon>Thermus</taxon>
    </lineage>
</organism>
<reference evidence="1 2" key="1">
    <citation type="journal article" date="2022" name="Microbiol. Resour. Announc.">
        <title>Complete Genome Sequences of Thermus Strains Isolated from Senami Hot Spring in Japan.</title>
        <authorList>
            <person name="Miyazaki K."/>
        </authorList>
    </citation>
    <scope>NUCLEOTIDE SEQUENCE [LARGE SCALE GENOMIC DNA]</scope>
    <source>
        <strain evidence="1 2">SNM4-1</strain>
        <plasmid evidence="1 2">pTbrSNM4-1b</plasmid>
    </source>
</reference>
<accession>A0ABM7XMB7</accession>
<dbReference type="RefSeq" id="WP_244363878.1">
    <property type="nucleotide sequence ID" value="NZ_AP025594.1"/>
</dbReference>
<geneLocation type="plasmid" evidence="1 2">
    <name>pTbrSNM4-1b</name>
</geneLocation>
<proteinExistence type="predicted"/>
<protein>
    <submittedName>
        <fullName evidence="1">Uncharacterized protein</fullName>
    </submittedName>
</protein>